<proteinExistence type="predicted"/>
<evidence type="ECO:0000313" key="3">
    <source>
        <dbReference type="Proteomes" id="UP001346869"/>
    </source>
</evidence>
<reference evidence="2 3" key="1">
    <citation type="journal article" date="2023" name="Genes (Basel)">
        <title>Chromosome-Level Genome Assembly and Circadian Gene Repertoire of the Patagonia Blennie Eleginops maclovinus-The Closest Ancestral Proxy of Antarctic Cryonotothenioids.</title>
        <authorList>
            <person name="Cheng C.C."/>
            <person name="Rivera-Colon A.G."/>
            <person name="Minhas B.F."/>
            <person name="Wilson L."/>
            <person name="Rayamajhi N."/>
            <person name="Vargas-Chacoff L."/>
            <person name="Catchen J.M."/>
        </authorList>
    </citation>
    <scope>NUCLEOTIDE SEQUENCE [LARGE SCALE GENOMIC DNA]</scope>
    <source>
        <strain evidence="2">JMC-PN-2008</strain>
    </source>
</reference>
<evidence type="ECO:0000313" key="2">
    <source>
        <dbReference type="EMBL" id="KAK5849385.1"/>
    </source>
</evidence>
<gene>
    <name evidence="2" type="ORF">PBY51_009031</name>
</gene>
<keyword evidence="3" id="KW-1185">Reference proteome</keyword>
<protein>
    <submittedName>
        <fullName evidence="2">Uncharacterized protein</fullName>
    </submittedName>
</protein>
<accession>A0AAN7WYA1</accession>
<name>A0AAN7WYA1_ELEMC</name>
<dbReference type="EMBL" id="JAUZQC010000024">
    <property type="protein sequence ID" value="KAK5849385.1"/>
    <property type="molecule type" value="Genomic_DNA"/>
</dbReference>
<dbReference type="AlphaFoldDB" id="A0AAN7WYA1"/>
<organism evidence="2 3">
    <name type="scientific">Eleginops maclovinus</name>
    <name type="common">Patagonian blennie</name>
    <name type="synonym">Eleginus maclovinus</name>
    <dbReference type="NCBI Taxonomy" id="56733"/>
    <lineage>
        <taxon>Eukaryota</taxon>
        <taxon>Metazoa</taxon>
        <taxon>Chordata</taxon>
        <taxon>Craniata</taxon>
        <taxon>Vertebrata</taxon>
        <taxon>Euteleostomi</taxon>
        <taxon>Actinopterygii</taxon>
        <taxon>Neopterygii</taxon>
        <taxon>Teleostei</taxon>
        <taxon>Neoteleostei</taxon>
        <taxon>Acanthomorphata</taxon>
        <taxon>Eupercaria</taxon>
        <taxon>Perciformes</taxon>
        <taxon>Notothenioidei</taxon>
        <taxon>Eleginopidae</taxon>
        <taxon>Eleginops</taxon>
    </lineage>
</organism>
<feature type="region of interest" description="Disordered" evidence="1">
    <location>
        <begin position="1"/>
        <end position="24"/>
    </location>
</feature>
<evidence type="ECO:0000256" key="1">
    <source>
        <dbReference type="SAM" id="MobiDB-lite"/>
    </source>
</evidence>
<dbReference type="Proteomes" id="UP001346869">
    <property type="component" value="Unassembled WGS sequence"/>
</dbReference>
<sequence>MEVLLTEMKPLMRTKPPLPLRSTTEPASEVHLLHSAINFTQRASERSYQVLPGHSPSSPGCEIIRVRQRSSSQSNHDSKAAKPLRVFTSHLPLVFCTAEHLRAPELC</sequence>
<comment type="caution">
    <text evidence="2">The sequence shown here is derived from an EMBL/GenBank/DDBJ whole genome shotgun (WGS) entry which is preliminary data.</text>
</comment>
<reference evidence="2 3" key="2">
    <citation type="journal article" date="2023" name="Mol. Biol. Evol.">
        <title>Genomics of Secondarily Temperate Adaptation in the Only Non-Antarctic Icefish.</title>
        <authorList>
            <person name="Rivera-Colon A.G."/>
            <person name="Rayamajhi N."/>
            <person name="Minhas B.F."/>
            <person name="Madrigal G."/>
            <person name="Bilyk K.T."/>
            <person name="Yoon V."/>
            <person name="Hune M."/>
            <person name="Gregory S."/>
            <person name="Cheng C.H.C."/>
            <person name="Catchen J.M."/>
        </authorList>
    </citation>
    <scope>NUCLEOTIDE SEQUENCE [LARGE SCALE GENOMIC DNA]</scope>
    <source>
        <strain evidence="2">JMC-PN-2008</strain>
    </source>
</reference>